<proteinExistence type="predicted"/>
<keyword evidence="3" id="KW-1185">Reference proteome</keyword>
<dbReference type="EMBL" id="JAGTUF010000006">
    <property type="protein sequence ID" value="MBR9971788.1"/>
    <property type="molecule type" value="Genomic_DNA"/>
</dbReference>
<dbReference type="RefSeq" id="WP_211547895.1">
    <property type="nucleotide sequence ID" value="NZ_JAGTUF010000006.1"/>
</dbReference>
<evidence type="ECO:0000313" key="3">
    <source>
        <dbReference type="Proteomes" id="UP000680714"/>
    </source>
</evidence>
<gene>
    <name evidence="2" type="ORF">KEC16_08670</name>
</gene>
<accession>A0ABS5IBI7</accession>
<evidence type="ECO:0000259" key="1">
    <source>
        <dbReference type="Pfam" id="PF25181"/>
    </source>
</evidence>
<reference evidence="2 3" key="1">
    <citation type="submission" date="2021-04" db="EMBL/GenBank/DDBJ databases">
        <title>Magnetospirillum sulfuroxidans sp. nov., a facultative chemolithoautotrophic sulfur-oxidizing alphaproteobacterium isolated from freshwater sediment and proposals for Paramagetospirillum gen. nov., and Magnetospirillaceae fam. nov.</title>
        <authorList>
            <person name="Koziaeva V."/>
            <person name="Geelhoed J.S."/>
            <person name="Sorokin D.Y."/>
            <person name="Grouzdev D.S."/>
        </authorList>
    </citation>
    <scope>NUCLEOTIDE SEQUENCE [LARGE SCALE GENOMIC DNA]</scope>
    <source>
        <strain evidence="2 3">J10</strain>
    </source>
</reference>
<evidence type="ECO:0000313" key="2">
    <source>
        <dbReference type="EMBL" id="MBR9971788.1"/>
    </source>
</evidence>
<comment type="caution">
    <text evidence="2">The sequence shown here is derived from an EMBL/GenBank/DDBJ whole genome shotgun (WGS) entry which is preliminary data.</text>
</comment>
<organism evidence="2 3">
    <name type="scientific">Magnetospirillum sulfuroxidans</name>
    <dbReference type="NCBI Taxonomy" id="611300"/>
    <lineage>
        <taxon>Bacteria</taxon>
        <taxon>Pseudomonadati</taxon>
        <taxon>Pseudomonadota</taxon>
        <taxon>Alphaproteobacteria</taxon>
        <taxon>Rhodospirillales</taxon>
        <taxon>Rhodospirillaceae</taxon>
        <taxon>Magnetospirillum</taxon>
    </lineage>
</organism>
<sequence length="90" mass="9718">MSKSDAGWAWFEQPAAPDDSQRLTIARAFARAFSGADGDLALAHLRSLTLDRCLGPEASDASLRCLEGQRLLASHILSLVERGRDGSLHI</sequence>
<dbReference type="Pfam" id="PF25181">
    <property type="entry name" value="Phage_Bbp19"/>
    <property type="match status" value="1"/>
</dbReference>
<name>A0ABS5IBI7_9PROT</name>
<dbReference type="InterPro" id="IPR057447">
    <property type="entry name" value="Bbp19-like_phage"/>
</dbReference>
<dbReference type="Proteomes" id="UP000680714">
    <property type="component" value="Unassembled WGS sequence"/>
</dbReference>
<protein>
    <recommendedName>
        <fullName evidence="1">Bbp19-like phage domain-containing protein</fullName>
    </recommendedName>
</protein>
<feature type="domain" description="Bbp19-like phage" evidence="1">
    <location>
        <begin position="29"/>
        <end position="79"/>
    </location>
</feature>